<organism evidence="4 5">
    <name type="scientific">Bifidobacterium aemilianum</name>
    <dbReference type="NCBI Taxonomy" id="2493120"/>
    <lineage>
        <taxon>Bacteria</taxon>
        <taxon>Bacillati</taxon>
        <taxon>Actinomycetota</taxon>
        <taxon>Actinomycetes</taxon>
        <taxon>Bifidobacteriales</taxon>
        <taxon>Bifidobacteriaceae</taxon>
        <taxon>Bifidobacterium</taxon>
    </lineage>
</organism>
<evidence type="ECO:0000313" key="5">
    <source>
        <dbReference type="Proteomes" id="UP000252530"/>
    </source>
</evidence>
<evidence type="ECO:0000256" key="1">
    <source>
        <dbReference type="SAM" id="MobiDB-lite"/>
    </source>
</evidence>
<evidence type="ECO:0000256" key="2">
    <source>
        <dbReference type="SAM" id="Phobius"/>
    </source>
</evidence>
<reference evidence="4 5" key="1">
    <citation type="submission" date="2017-10" db="EMBL/GenBank/DDBJ databases">
        <title>Bifidobacterium xylocopum sp. nov. and Bifidobacterium aemilianum sp. nov., from the carpenter bee (Xylocopa violacea) digestive tract.</title>
        <authorList>
            <person name="Alberoni D."/>
            <person name="Baffoni L."/>
            <person name="Di Gioia D."/>
            <person name="Gaggia F."/>
            <person name="Biavati B."/>
        </authorList>
    </citation>
    <scope>NUCLEOTIDE SEQUENCE [LARGE SCALE GENOMIC DNA]</scope>
    <source>
        <strain evidence="4 5">XV10</strain>
    </source>
</reference>
<comment type="caution">
    <text evidence="4">The sequence shown here is derived from an EMBL/GenBank/DDBJ whole genome shotgun (WGS) entry which is preliminary data.</text>
</comment>
<dbReference type="Pfam" id="PF08666">
    <property type="entry name" value="SAF"/>
    <property type="match status" value="1"/>
</dbReference>
<proteinExistence type="predicted"/>
<dbReference type="EMBL" id="PDCG01000005">
    <property type="protein sequence ID" value="RBP97593.1"/>
    <property type="molecule type" value="Genomic_DNA"/>
</dbReference>
<sequence>MVQSLDRQGRRRRSTGSNQHRGPGHTAGSRGHRLESVAVLGLGARRRLWLLLRLGAIVSLSLCLFFILEALAPTQHEQAVVVAAKTLAQGQRIDRTSLNLTSIPSSTALVGSFSSTDQIEGKIAQVGIARGQIILAPMAGPGPTLPIGFTMVEAPIAGSVGHLLPGDRIALLSSAICSQDGTPETSGSSERTAANRLLTGVEWKRAWSGQSPMTGLNIPTLEAANQPCTLAAEAIVMEKPGKTGRADAAASLLCAMPAQEALKVIGAQEVGAIVAVKLDAPKASTGNQSGLLPPDESSNQHSTG</sequence>
<dbReference type="InterPro" id="IPR013974">
    <property type="entry name" value="SAF"/>
</dbReference>
<dbReference type="AlphaFoldDB" id="A0A366K8Y9"/>
<keyword evidence="2" id="KW-0812">Transmembrane</keyword>
<dbReference type="CDD" id="cd11614">
    <property type="entry name" value="SAF_CpaB_FlgA_like"/>
    <property type="match status" value="1"/>
</dbReference>
<protein>
    <recommendedName>
        <fullName evidence="3">SAF domain-containing protein</fullName>
    </recommendedName>
</protein>
<dbReference type="Gene3D" id="3.90.1210.10">
    <property type="entry name" value="Antifreeze-like/N-acetylneuraminic acid synthase C-terminal domain"/>
    <property type="match status" value="1"/>
</dbReference>
<gene>
    <name evidence="4" type="ORF">CRD60_06280</name>
</gene>
<keyword evidence="2" id="KW-0472">Membrane</keyword>
<feature type="transmembrane region" description="Helical" evidence="2">
    <location>
        <begin position="50"/>
        <end position="68"/>
    </location>
</feature>
<keyword evidence="2" id="KW-1133">Transmembrane helix</keyword>
<feature type="compositionally biased region" description="Polar residues" evidence="1">
    <location>
        <begin position="284"/>
        <end position="304"/>
    </location>
</feature>
<name>A0A366K8Y9_9BIFI</name>
<evidence type="ECO:0000313" key="4">
    <source>
        <dbReference type="EMBL" id="RBP97593.1"/>
    </source>
</evidence>
<keyword evidence="5" id="KW-1185">Reference proteome</keyword>
<feature type="domain" description="SAF" evidence="3">
    <location>
        <begin position="78"/>
        <end position="140"/>
    </location>
</feature>
<dbReference type="SMART" id="SM00858">
    <property type="entry name" value="SAF"/>
    <property type="match status" value="1"/>
</dbReference>
<dbReference type="Proteomes" id="UP000252530">
    <property type="component" value="Unassembled WGS sequence"/>
</dbReference>
<feature type="region of interest" description="Disordered" evidence="1">
    <location>
        <begin position="1"/>
        <end position="30"/>
    </location>
</feature>
<feature type="region of interest" description="Disordered" evidence="1">
    <location>
        <begin position="283"/>
        <end position="304"/>
    </location>
</feature>
<evidence type="ECO:0000259" key="3">
    <source>
        <dbReference type="SMART" id="SM00858"/>
    </source>
</evidence>
<accession>A0A366K8Y9</accession>